<feature type="transmembrane region" description="Helical" evidence="1">
    <location>
        <begin position="92"/>
        <end position="111"/>
    </location>
</feature>
<sequence>MFPENFAFRRDLWADGSSFSSLFYRNVFTMGALLISLLLFVYTAFHFIIQYFVDLSQSLYAIYRIHSDFEPDSNHQPLFQLMLENMWKQKEYPIDIPSLFLFSAYMMYLFFR</sequence>
<evidence type="ECO:0000313" key="2">
    <source>
        <dbReference type="Proteomes" id="UP000887575"/>
    </source>
</evidence>
<name>A0AAF3F8H7_9BILA</name>
<reference evidence="3" key="1">
    <citation type="submission" date="2024-02" db="UniProtKB">
        <authorList>
            <consortium name="WormBaseParasite"/>
        </authorList>
    </citation>
    <scope>IDENTIFICATION</scope>
</reference>
<organism evidence="2 3">
    <name type="scientific">Mesorhabditis belari</name>
    <dbReference type="NCBI Taxonomy" id="2138241"/>
    <lineage>
        <taxon>Eukaryota</taxon>
        <taxon>Metazoa</taxon>
        <taxon>Ecdysozoa</taxon>
        <taxon>Nematoda</taxon>
        <taxon>Chromadorea</taxon>
        <taxon>Rhabditida</taxon>
        <taxon>Rhabditina</taxon>
        <taxon>Rhabditomorpha</taxon>
        <taxon>Rhabditoidea</taxon>
        <taxon>Rhabditidae</taxon>
        <taxon>Mesorhabditinae</taxon>
        <taxon>Mesorhabditis</taxon>
    </lineage>
</organism>
<protein>
    <submittedName>
        <fullName evidence="3">Uncharacterized protein</fullName>
    </submittedName>
</protein>
<proteinExistence type="predicted"/>
<feature type="transmembrane region" description="Helical" evidence="1">
    <location>
        <begin position="27"/>
        <end position="49"/>
    </location>
</feature>
<keyword evidence="1" id="KW-0812">Transmembrane</keyword>
<accession>A0AAF3F8H7</accession>
<keyword evidence="2" id="KW-1185">Reference proteome</keyword>
<dbReference type="AlphaFoldDB" id="A0AAF3F8H7"/>
<dbReference type="Proteomes" id="UP000887575">
    <property type="component" value="Unassembled WGS sequence"/>
</dbReference>
<evidence type="ECO:0000313" key="3">
    <source>
        <dbReference type="WBParaSite" id="MBELARI_LOCUS313"/>
    </source>
</evidence>
<dbReference type="WBParaSite" id="MBELARI_LOCUS313">
    <property type="protein sequence ID" value="MBELARI_LOCUS313"/>
    <property type="gene ID" value="MBELARI_LOCUS313"/>
</dbReference>
<keyword evidence="1" id="KW-1133">Transmembrane helix</keyword>
<keyword evidence="1" id="KW-0472">Membrane</keyword>
<evidence type="ECO:0000256" key="1">
    <source>
        <dbReference type="SAM" id="Phobius"/>
    </source>
</evidence>